<organism evidence="2 3">
    <name type="scientific">Terriglobus roseus</name>
    <dbReference type="NCBI Taxonomy" id="392734"/>
    <lineage>
        <taxon>Bacteria</taxon>
        <taxon>Pseudomonadati</taxon>
        <taxon>Acidobacteriota</taxon>
        <taxon>Terriglobia</taxon>
        <taxon>Terriglobales</taxon>
        <taxon>Acidobacteriaceae</taxon>
        <taxon>Terriglobus</taxon>
    </lineage>
</organism>
<dbReference type="CDD" id="cd00009">
    <property type="entry name" value="AAA"/>
    <property type="match status" value="1"/>
</dbReference>
<name>A0A1G7LQL4_9BACT</name>
<dbReference type="Pfam" id="PF01695">
    <property type="entry name" value="IstB_IS21"/>
    <property type="match status" value="1"/>
</dbReference>
<dbReference type="PANTHER" id="PTHR30050:SF4">
    <property type="entry name" value="ATP-BINDING PROTEIN RV3427C IN INSERTION SEQUENCE-RELATED"/>
    <property type="match status" value="1"/>
</dbReference>
<keyword evidence="3" id="KW-1185">Reference proteome</keyword>
<dbReference type="EMBL" id="LT629690">
    <property type="protein sequence ID" value="SDF51691.1"/>
    <property type="molecule type" value="Genomic_DNA"/>
</dbReference>
<protein>
    <submittedName>
        <fullName evidence="2">DNA replication protein DnaC</fullName>
    </submittedName>
</protein>
<dbReference type="PANTHER" id="PTHR30050">
    <property type="entry name" value="CHROMOSOMAL REPLICATION INITIATOR PROTEIN DNAA"/>
    <property type="match status" value="1"/>
</dbReference>
<sequence>MATVDQVGFGTESEPVCIYCDGQGMRIVEDAQGRRSAVPCVCRAQRRTRRVLNLARIPRRYEHCTLDSYEPNFGDGAHRSLQAALRRARQFVDGYPLVNDGSGLLLTGAIGVGKTHLAVGVLQALVEERGATGLFYDYRELLKQVQNSYNPRVASTELEVLAPVFEAEVLVLDEIGASKPTDWVWDTVAHILNTRYNDKRTTIITTNYPNLPPRGVASEEIAPSARYVTREETLGDRIGERMRSRLMEMCTTVEMQGEDFRQKVKRASFV</sequence>
<evidence type="ECO:0000313" key="3">
    <source>
        <dbReference type="Proteomes" id="UP000182427"/>
    </source>
</evidence>
<dbReference type="GO" id="GO:0006260">
    <property type="term" value="P:DNA replication"/>
    <property type="evidence" value="ECO:0007669"/>
    <property type="project" value="TreeGrafter"/>
</dbReference>
<dbReference type="InterPro" id="IPR002611">
    <property type="entry name" value="IstB_ATP-bd"/>
</dbReference>
<dbReference type="GO" id="GO:0005524">
    <property type="term" value="F:ATP binding"/>
    <property type="evidence" value="ECO:0007669"/>
    <property type="project" value="InterPro"/>
</dbReference>
<dbReference type="Proteomes" id="UP000182427">
    <property type="component" value="Chromosome I"/>
</dbReference>
<dbReference type="RefSeq" id="WP_083345515.1">
    <property type="nucleotide sequence ID" value="NZ_LT629690.1"/>
</dbReference>
<dbReference type="OrthoDB" id="9776217at2"/>
<feature type="domain" description="IstB-like ATP-binding" evidence="1">
    <location>
        <begin position="42"/>
        <end position="209"/>
    </location>
</feature>
<evidence type="ECO:0000259" key="1">
    <source>
        <dbReference type="Pfam" id="PF01695"/>
    </source>
</evidence>
<proteinExistence type="predicted"/>
<dbReference type="InterPro" id="IPR027417">
    <property type="entry name" value="P-loop_NTPase"/>
</dbReference>
<evidence type="ECO:0000313" key="2">
    <source>
        <dbReference type="EMBL" id="SDF51691.1"/>
    </source>
</evidence>
<dbReference type="Gene3D" id="3.40.50.300">
    <property type="entry name" value="P-loop containing nucleotide triphosphate hydrolases"/>
    <property type="match status" value="1"/>
</dbReference>
<accession>A0A1G7LQL4</accession>
<dbReference type="AlphaFoldDB" id="A0A1G7LQL4"/>
<dbReference type="SUPFAM" id="SSF52540">
    <property type="entry name" value="P-loop containing nucleoside triphosphate hydrolases"/>
    <property type="match status" value="1"/>
</dbReference>
<gene>
    <name evidence="2" type="ORF">SAMN05444167_2601</name>
</gene>
<reference evidence="3" key="1">
    <citation type="submission" date="2016-10" db="EMBL/GenBank/DDBJ databases">
        <authorList>
            <person name="Varghese N."/>
            <person name="Submissions S."/>
        </authorList>
    </citation>
    <scope>NUCLEOTIDE SEQUENCE [LARGE SCALE GENOMIC DNA]</scope>
    <source>
        <strain evidence="3">GAS232</strain>
    </source>
</reference>